<dbReference type="EC" id="2.10.1.1" evidence="11"/>
<dbReference type="InterPro" id="IPR005111">
    <property type="entry name" value="MoeA_C_domain_IV"/>
</dbReference>
<comment type="similarity">
    <text evidence="4 11">Belongs to the MoeA family.</text>
</comment>
<evidence type="ECO:0000256" key="5">
    <source>
        <dbReference type="ARBA" id="ARBA00022505"/>
    </source>
</evidence>
<dbReference type="FunFam" id="3.40.980.10:FF:000004">
    <property type="entry name" value="Molybdopterin molybdenumtransferase"/>
    <property type="match status" value="1"/>
</dbReference>
<dbReference type="NCBIfam" id="TIGR00177">
    <property type="entry name" value="molyb_syn"/>
    <property type="match status" value="1"/>
</dbReference>
<dbReference type="CDD" id="cd00887">
    <property type="entry name" value="MoeA"/>
    <property type="match status" value="1"/>
</dbReference>
<dbReference type="Gene3D" id="2.170.190.11">
    <property type="entry name" value="Molybdopterin biosynthesis moea protein, domain 3"/>
    <property type="match status" value="1"/>
</dbReference>
<keyword evidence="14" id="KW-1185">Reference proteome</keyword>
<dbReference type="Gene3D" id="3.90.105.10">
    <property type="entry name" value="Molybdopterin biosynthesis moea protein, domain 2"/>
    <property type="match status" value="1"/>
</dbReference>
<dbReference type="SUPFAM" id="SSF63867">
    <property type="entry name" value="MoeA C-terminal domain-like"/>
    <property type="match status" value="1"/>
</dbReference>
<accession>A0A1Z4BVF2</accession>
<evidence type="ECO:0000256" key="3">
    <source>
        <dbReference type="ARBA" id="ARBA00005046"/>
    </source>
</evidence>
<dbReference type="OrthoDB" id="9804758at2"/>
<reference evidence="13 14" key="1">
    <citation type="submission" date="2017-06" db="EMBL/GenBank/DDBJ databases">
        <title>Genome Sequencing of the methanotroph Methylovulum psychrotolerants str. HV10-M2 isolated from a high-altitude environment.</title>
        <authorList>
            <person name="Mateos-Rivera A."/>
        </authorList>
    </citation>
    <scope>NUCLEOTIDE SEQUENCE [LARGE SCALE GENOMIC DNA]</scope>
    <source>
        <strain evidence="13 14">HV10_M2</strain>
    </source>
</reference>
<comment type="cofactor">
    <cofactor evidence="1 11">
        <name>Mg(2+)</name>
        <dbReference type="ChEBI" id="CHEBI:18420"/>
    </cofactor>
</comment>
<dbReference type="SUPFAM" id="SSF63882">
    <property type="entry name" value="MoeA N-terminal region -like"/>
    <property type="match status" value="1"/>
</dbReference>
<comment type="function">
    <text evidence="2 11">Catalyzes the insertion of molybdate into adenylated molybdopterin with the concomitant release of AMP.</text>
</comment>
<dbReference type="InterPro" id="IPR005110">
    <property type="entry name" value="MoeA_linker/N"/>
</dbReference>
<dbReference type="GO" id="GO:0006777">
    <property type="term" value="P:Mo-molybdopterin cofactor biosynthetic process"/>
    <property type="evidence" value="ECO:0007669"/>
    <property type="project" value="UniProtKB-UniRule"/>
</dbReference>
<evidence type="ECO:0000256" key="6">
    <source>
        <dbReference type="ARBA" id="ARBA00022679"/>
    </source>
</evidence>
<dbReference type="Pfam" id="PF03454">
    <property type="entry name" value="MoeA_C"/>
    <property type="match status" value="1"/>
</dbReference>
<evidence type="ECO:0000256" key="1">
    <source>
        <dbReference type="ARBA" id="ARBA00001946"/>
    </source>
</evidence>
<name>A0A1Z4BVF2_9GAMM</name>
<dbReference type="InterPro" id="IPR036688">
    <property type="entry name" value="MoeA_C_domain_IV_sf"/>
</dbReference>
<dbReference type="NCBIfam" id="NF045515">
    <property type="entry name" value="Glp_gephyrin"/>
    <property type="match status" value="1"/>
</dbReference>
<evidence type="ECO:0000259" key="12">
    <source>
        <dbReference type="SMART" id="SM00852"/>
    </source>
</evidence>
<dbReference type="InterPro" id="IPR036135">
    <property type="entry name" value="MoeA_linker/N_sf"/>
</dbReference>
<protein>
    <recommendedName>
        <fullName evidence="11">Molybdopterin molybdenumtransferase</fullName>
        <ecNumber evidence="11">2.10.1.1</ecNumber>
    </recommendedName>
</protein>
<dbReference type="EMBL" id="CP022129">
    <property type="protein sequence ID" value="ASF45275.1"/>
    <property type="molecule type" value="Genomic_DNA"/>
</dbReference>
<evidence type="ECO:0000256" key="11">
    <source>
        <dbReference type="RuleBase" id="RU365090"/>
    </source>
</evidence>
<evidence type="ECO:0000313" key="13">
    <source>
        <dbReference type="EMBL" id="ASF45275.1"/>
    </source>
</evidence>
<dbReference type="AlphaFoldDB" id="A0A1Z4BVF2"/>
<dbReference type="RefSeq" id="WP_088618158.1">
    <property type="nucleotide sequence ID" value="NZ_CP022129.1"/>
</dbReference>
<keyword evidence="8 11" id="KW-0460">Magnesium</keyword>
<comment type="catalytic activity">
    <reaction evidence="10">
        <text>adenylyl-molybdopterin + molybdate = Mo-molybdopterin + AMP + H(+)</text>
        <dbReference type="Rhea" id="RHEA:35047"/>
        <dbReference type="ChEBI" id="CHEBI:15378"/>
        <dbReference type="ChEBI" id="CHEBI:36264"/>
        <dbReference type="ChEBI" id="CHEBI:62727"/>
        <dbReference type="ChEBI" id="CHEBI:71302"/>
        <dbReference type="ChEBI" id="CHEBI:456215"/>
        <dbReference type="EC" id="2.10.1.1"/>
    </reaction>
</comment>
<sequence length="414" mass="42888">MIDSCAYEAKPLLTVAEALARILAALAPIADTETVALPAALGRVLARPVTAQTNLPPERNAAMDGYAFAGADVSADAAVTLQCVGTAWAGRPFQGMLQAGQCVRIFTGAVVPPQADSVVMQEQVRVDGAAVRVPPQPKPGQNVRQAGEDVRLGASLCADHTTLSPADLGLLAAAGVAQVAVVRPLRITFFSTGDELVGLGQALASGQIYDSNRYLLGGLLADPRYQVTDGGVLADDPGQLEAALLKAAATADVLITTGGASVGEADYIRALLAQRGQVAFWKLAMKPGKPLAFGTLAGCHFFGLPGNPLAVMATFRQLVQPGLHCLLGLPYQPPLRLLATCTSLLKKSPGRQEFQCGIFSQAADGSLTVASAGLQGSHVLSTLHKANCYIVLPATCQGVQPGEAVWVEPFNVHS</sequence>
<dbReference type="InterPro" id="IPR008284">
    <property type="entry name" value="MoCF_biosynth_CS"/>
</dbReference>
<keyword evidence="5 11" id="KW-0500">Molybdenum</keyword>
<dbReference type="UniPathway" id="UPA00344"/>
<evidence type="ECO:0000256" key="4">
    <source>
        <dbReference type="ARBA" id="ARBA00010763"/>
    </source>
</evidence>
<organism evidence="13 14">
    <name type="scientific">Methylovulum psychrotolerans</name>
    <dbReference type="NCBI Taxonomy" id="1704499"/>
    <lineage>
        <taxon>Bacteria</taxon>
        <taxon>Pseudomonadati</taxon>
        <taxon>Pseudomonadota</taxon>
        <taxon>Gammaproteobacteria</taxon>
        <taxon>Methylococcales</taxon>
        <taxon>Methylococcaceae</taxon>
        <taxon>Methylovulum</taxon>
    </lineage>
</organism>
<evidence type="ECO:0000256" key="10">
    <source>
        <dbReference type="ARBA" id="ARBA00047317"/>
    </source>
</evidence>
<dbReference type="Pfam" id="PF00994">
    <property type="entry name" value="MoCF_biosynth"/>
    <property type="match status" value="1"/>
</dbReference>
<proteinExistence type="inferred from homology"/>
<dbReference type="GO" id="GO:0046872">
    <property type="term" value="F:metal ion binding"/>
    <property type="evidence" value="ECO:0007669"/>
    <property type="project" value="UniProtKB-UniRule"/>
</dbReference>
<dbReference type="InterPro" id="IPR001453">
    <property type="entry name" value="MoaB/Mog_dom"/>
</dbReference>
<dbReference type="KEGG" id="mpsy:CEK71_03900"/>
<dbReference type="GO" id="GO:0005829">
    <property type="term" value="C:cytosol"/>
    <property type="evidence" value="ECO:0007669"/>
    <property type="project" value="TreeGrafter"/>
</dbReference>
<evidence type="ECO:0000256" key="8">
    <source>
        <dbReference type="ARBA" id="ARBA00022842"/>
    </source>
</evidence>
<dbReference type="PROSITE" id="PS01079">
    <property type="entry name" value="MOCF_BIOSYNTHESIS_2"/>
    <property type="match status" value="1"/>
</dbReference>
<dbReference type="PANTHER" id="PTHR10192">
    <property type="entry name" value="MOLYBDOPTERIN BIOSYNTHESIS PROTEIN"/>
    <property type="match status" value="1"/>
</dbReference>
<dbReference type="InterPro" id="IPR038987">
    <property type="entry name" value="MoeA-like"/>
</dbReference>
<evidence type="ECO:0000256" key="2">
    <source>
        <dbReference type="ARBA" id="ARBA00002901"/>
    </source>
</evidence>
<dbReference type="Gene3D" id="2.40.340.10">
    <property type="entry name" value="MoeA, C-terminal, domain IV"/>
    <property type="match status" value="1"/>
</dbReference>
<dbReference type="SMART" id="SM00852">
    <property type="entry name" value="MoCF_biosynth"/>
    <property type="match status" value="1"/>
</dbReference>
<comment type="pathway">
    <text evidence="3 11">Cofactor biosynthesis; molybdopterin biosynthesis.</text>
</comment>
<dbReference type="Gene3D" id="3.40.980.10">
    <property type="entry name" value="MoaB/Mog-like domain"/>
    <property type="match status" value="1"/>
</dbReference>
<keyword evidence="9 11" id="KW-0501">Molybdenum cofactor biosynthesis</keyword>
<gene>
    <name evidence="13" type="ORF">CEK71_03900</name>
</gene>
<feature type="domain" description="MoaB/Mog" evidence="12">
    <location>
        <begin position="188"/>
        <end position="325"/>
    </location>
</feature>
<dbReference type="SUPFAM" id="SSF53218">
    <property type="entry name" value="Molybdenum cofactor biosynthesis proteins"/>
    <property type="match status" value="1"/>
</dbReference>
<evidence type="ECO:0000313" key="14">
    <source>
        <dbReference type="Proteomes" id="UP000197019"/>
    </source>
</evidence>
<dbReference type="PANTHER" id="PTHR10192:SF5">
    <property type="entry name" value="GEPHYRIN"/>
    <property type="match status" value="1"/>
</dbReference>
<dbReference type="InterPro" id="IPR036425">
    <property type="entry name" value="MoaB/Mog-like_dom_sf"/>
</dbReference>
<evidence type="ECO:0000256" key="9">
    <source>
        <dbReference type="ARBA" id="ARBA00023150"/>
    </source>
</evidence>
<keyword evidence="6 11" id="KW-0808">Transferase</keyword>
<dbReference type="Proteomes" id="UP000197019">
    <property type="component" value="Chromosome"/>
</dbReference>
<dbReference type="GO" id="GO:0061599">
    <property type="term" value="F:molybdopterin molybdotransferase activity"/>
    <property type="evidence" value="ECO:0007669"/>
    <property type="project" value="UniProtKB-UniRule"/>
</dbReference>
<evidence type="ECO:0000256" key="7">
    <source>
        <dbReference type="ARBA" id="ARBA00022723"/>
    </source>
</evidence>
<keyword evidence="7 11" id="KW-0479">Metal-binding</keyword>
<dbReference type="Pfam" id="PF03453">
    <property type="entry name" value="MoeA_N"/>
    <property type="match status" value="1"/>
</dbReference>